<keyword evidence="1" id="KW-0472">Membrane</keyword>
<sequence>MVTLMLADSLFAFQMFSNCRNAAFTLLIRIFVSVLDHPSSSITLPSYVKISTSSRVSPSSVIGLVLVVLYLRILLFHLCMLRPIIVCSGCCYTVHLHLHLLLFVE</sequence>
<protein>
    <submittedName>
        <fullName evidence="2">SJCHGC04954 protein</fullName>
    </submittedName>
</protein>
<dbReference type="EMBL" id="AY815922">
    <property type="protein sequence ID" value="AAW27654.1"/>
    <property type="molecule type" value="mRNA"/>
</dbReference>
<keyword evidence="1" id="KW-1133">Transmembrane helix</keyword>
<evidence type="ECO:0000256" key="1">
    <source>
        <dbReference type="SAM" id="Phobius"/>
    </source>
</evidence>
<dbReference type="AlphaFoldDB" id="Q5D952"/>
<reference evidence="2" key="2">
    <citation type="journal article" date="2006" name="PLoS Pathog.">
        <title>New perspectives on host-parasite interplay by comparative transcriptomic and proteomic analyses of Schistosoma japonicum.</title>
        <authorList>
            <person name="Liu F."/>
            <person name="Lu J."/>
            <person name="Hu W."/>
            <person name="Wang S.Y."/>
            <person name="Cui S.J."/>
            <person name="Chi M."/>
            <person name="Yan Q."/>
            <person name="Wang X.R."/>
            <person name="Song H.D."/>
            <person name="Xu X.N."/>
            <person name="Wang J.J."/>
            <person name="Zhang X.L."/>
            <person name="Zhang X."/>
            <person name="Wang Z.Q."/>
            <person name="Xue C.L."/>
            <person name="Brindley P.J."/>
            <person name="McManus D.P."/>
            <person name="Yang P.Y."/>
            <person name="Feng Z."/>
            <person name="Chen Z."/>
            <person name="Han Z.G."/>
        </authorList>
    </citation>
    <scope>NUCLEOTIDE SEQUENCE</scope>
</reference>
<organism evidence="2">
    <name type="scientific">Schistosoma japonicum</name>
    <name type="common">Blood fluke</name>
    <dbReference type="NCBI Taxonomy" id="6182"/>
    <lineage>
        <taxon>Eukaryota</taxon>
        <taxon>Metazoa</taxon>
        <taxon>Spiralia</taxon>
        <taxon>Lophotrochozoa</taxon>
        <taxon>Platyhelminthes</taxon>
        <taxon>Trematoda</taxon>
        <taxon>Digenea</taxon>
        <taxon>Strigeidida</taxon>
        <taxon>Schistosomatoidea</taxon>
        <taxon>Schistosomatidae</taxon>
        <taxon>Schistosoma</taxon>
    </lineage>
</organism>
<accession>Q5D952</accession>
<proteinExistence type="evidence at transcript level"/>
<name>Q5D952_SCHJA</name>
<evidence type="ECO:0000313" key="2">
    <source>
        <dbReference type="EMBL" id="AAW27654.1"/>
    </source>
</evidence>
<reference evidence="2" key="1">
    <citation type="submission" date="2004-11" db="EMBL/GenBank/DDBJ databases">
        <title>The full-length cDNA sequences of Schistosoma japonicum genes.</title>
        <authorList>
            <person name="Han Z."/>
        </authorList>
    </citation>
    <scope>NUCLEOTIDE SEQUENCE</scope>
</reference>
<feature type="transmembrane region" description="Helical" evidence="1">
    <location>
        <begin position="57"/>
        <end position="76"/>
    </location>
</feature>
<keyword evidence="1" id="KW-0812">Transmembrane</keyword>